<accession>A0A0F9TF58</accession>
<reference evidence="1" key="1">
    <citation type="journal article" date="2015" name="Nature">
        <title>Complex archaea that bridge the gap between prokaryotes and eukaryotes.</title>
        <authorList>
            <person name="Spang A."/>
            <person name="Saw J.H."/>
            <person name="Jorgensen S.L."/>
            <person name="Zaremba-Niedzwiedzka K."/>
            <person name="Martijn J."/>
            <person name="Lind A.E."/>
            <person name="van Eijk R."/>
            <person name="Schleper C."/>
            <person name="Guy L."/>
            <person name="Ettema T.J."/>
        </authorList>
    </citation>
    <scope>NUCLEOTIDE SEQUENCE</scope>
</reference>
<organism evidence="1">
    <name type="scientific">marine sediment metagenome</name>
    <dbReference type="NCBI Taxonomy" id="412755"/>
    <lineage>
        <taxon>unclassified sequences</taxon>
        <taxon>metagenomes</taxon>
        <taxon>ecological metagenomes</taxon>
    </lineage>
</organism>
<gene>
    <name evidence="1" type="ORF">LCGC14_0400570</name>
</gene>
<evidence type="ECO:0000313" key="1">
    <source>
        <dbReference type="EMBL" id="KKN73482.1"/>
    </source>
</evidence>
<name>A0A0F9TF58_9ZZZZ</name>
<protein>
    <submittedName>
        <fullName evidence="1">Uncharacterized protein</fullName>
    </submittedName>
</protein>
<sequence length="63" mass="7169">MANQTIENLVFTKTTYPDVLEVANKLAELEQRKPHDSIRLLILEAGNKKITQLDSESQEKTLT</sequence>
<dbReference type="AlphaFoldDB" id="A0A0F9TF58"/>
<comment type="caution">
    <text evidence="1">The sequence shown here is derived from an EMBL/GenBank/DDBJ whole genome shotgun (WGS) entry which is preliminary data.</text>
</comment>
<proteinExistence type="predicted"/>
<dbReference type="EMBL" id="LAZR01000343">
    <property type="protein sequence ID" value="KKN73482.1"/>
    <property type="molecule type" value="Genomic_DNA"/>
</dbReference>